<protein>
    <submittedName>
        <fullName evidence="7">DUF445 family protein</fullName>
    </submittedName>
</protein>
<dbReference type="Proteomes" id="UP001652442">
    <property type="component" value="Unassembled WGS sequence"/>
</dbReference>
<accession>A0ABT2TJW2</accession>
<dbReference type="PANTHER" id="PTHR35791:SF1">
    <property type="entry name" value="UPF0754 MEMBRANE PROTEIN YHEB"/>
    <property type="match status" value="1"/>
</dbReference>
<comment type="similarity">
    <text evidence="2">Belongs to the UPF0754 family.</text>
</comment>
<evidence type="ECO:0000256" key="3">
    <source>
        <dbReference type="ARBA" id="ARBA00022692"/>
    </source>
</evidence>
<evidence type="ECO:0000313" key="7">
    <source>
        <dbReference type="EMBL" id="MCU6762480.1"/>
    </source>
</evidence>
<gene>
    <name evidence="7" type="ORF">OCV88_09050</name>
</gene>
<feature type="transmembrane region" description="Helical" evidence="6">
    <location>
        <begin position="279"/>
        <end position="297"/>
    </location>
</feature>
<name>A0ABT2TJW2_9FIRM</name>
<evidence type="ECO:0000256" key="4">
    <source>
        <dbReference type="ARBA" id="ARBA00022989"/>
    </source>
</evidence>
<proteinExistence type="inferred from homology"/>
<dbReference type="RefSeq" id="WP_158425182.1">
    <property type="nucleotide sequence ID" value="NZ_JAOQJQ010000003.1"/>
</dbReference>
<evidence type="ECO:0000313" key="8">
    <source>
        <dbReference type="Proteomes" id="UP001652442"/>
    </source>
</evidence>
<keyword evidence="5 6" id="KW-0472">Membrane</keyword>
<dbReference type="PANTHER" id="PTHR35791">
    <property type="entry name" value="UPF0754 MEMBRANE PROTEIN YHEB"/>
    <property type="match status" value="1"/>
</dbReference>
<keyword evidence="4 6" id="KW-1133">Transmembrane helix</keyword>
<dbReference type="EMBL" id="JAOQJQ010000003">
    <property type="protein sequence ID" value="MCU6762480.1"/>
    <property type="molecule type" value="Genomic_DNA"/>
</dbReference>
<evidence type="ECO:0000256" key="1">
    <source>
        <dbReference type="ARBA" id="ARBA00004308"/>
    </source>
</evidence>
<evidence type="ECO:0000256" key="5">
    <source>
        <dbReference type="ARBA" id="ARBA00023136"/>
    </source>
</evidence>
<dbReference type="Pfam" id="PF04286">
    <property type="entry name" value="DUF445"/>
    <property type="match status" value="1"/>
</dbReference>
<keyword evidence="3 6" id="KW-0812">Transmembrane</keyword>
<dbReference type="InterPro" id="IPR007383">
    <property type="entry name" value="DUF445"/>
</dbReference>
<organism evidence="7 8">
    <name type="scientific">Brotonthovivens ammoniilytica</name>
    <dbReference type="NCBI Taxonomy" id="2981725"/>
    <lineage>
        <taxon>Bacteria</taxon>
        <taxon>Bacillati</taxon>
        <taxon>Bacillota</taxon>
        <taxon>Clostridia</taxon>
        <taxon>Lachnospirales</taxon>
        <taxon>Lachnospiraceae</taxon>
        <taxon>Brotonthovivens</taxon>
    </lineage>
</organism>
<comment type="caution">
    <text evidence="7">The sequence shown here is derived from an EMBL/GenBank/DDBJ whole genome shotgun (WGS) entry which is preliminary data.</text>
</comment>
<comment type="subcellular location">
    <subcellularLocation>
        <location evidence="1">Endomembrane system</location>
    </subcellularLocation>
</comment>
<evidence type="ECO:0000256" key="2">
    <source>
        <dbReference type="ARBA" id="ARBA00008053"/>
    </source>
</evidence>
<sequence>MNEVIHFLAGPVVGGIIGYFTNFIAIKMLFRPRKEIKIGKYVLPFTPGIIPKRKDKLARAIGEAVAQQVFTEEDIEEIFLSEGMKDSVVESLLASLGQGEHMYTLVELLGGVMSEDEFEEFQNNLDRMIYRRVHLTINRSNIAERISEECTKILKEKTNGLTSKVLNPGRISSISDYMGTRVQQYAKENVETVIMPLLRDETVQVFVKPLDQLLSEMQADEERLREIIGKVYEKFMSQHSKKMVKLFDIASLTEKKIIEFQVEEIEALVDQTIHREMQAVINLGAVLGVIIGFVNTFI</sequence>
<evidence type="ECO:0000256" key="6">
    <source>
        <dbReference type="SAM" id="Phobius"/>
    </source>
</evidence>
<reference evidence="7 8" key="1">
    <citation type="journal article" date="2021" name="ISME Commun">
        <title>Automated analysis of genomic sequences facilitates high-throughput and comprehensive description of bacteria.</title>
        <authorList>
            <person name="Hitch T.C.A."/>
        </authorList>
    </citation>
    <scope>NUCLEOTIDE SEQUENCE [LARGE SCALE GENOMIC DNA]</scope>
    <source>
        <strain evidence="7 8">Sanger_109</strain>
    </source>
</reference>
<feature type="transmembrane region" description="Helical" evidence="6">
    <location>
        <begin position="6"/>
        <end position="30"/>
    </location>
</feature>
<keyword evidence="8" id="KW-1185">Reference proteome</keyword>